<dbReference type="Proteomes" id="UP001162131">
    <property type="component" value="Unassembled WGS sequence"/>
</dbReference>
<keyword evidence="3" id="KW-1185">Reference proteome</keyword>
<organism evidence="2 3">
    <name type="scientific">Blepharisma stoltei</name>
    <dbReference type="NCBI Taxonomy" id="1481888"/>
    <lineage>
        <taxon>Eukaryota</taxon>
        <taxon>Sar</taxon>
        <taxon>Alveolata</taxon>
        <taxon>Ciliophora</taxon>
        <taxon>Postciliodesmatophora</taxon>
        <taxon>Heterotrichea</taxon>
        <taxon>Heterotrichida</taxon>
        <taxon>Blepharismidae</taxon>
        <taxon>Blepharisma</taxon>
    </lineage>
</organism>
<comment type="caution">
    <text evidence="2">The sequence shown here is derived from an EMBL/GenBank/DDBJ whole genome shotgun (WGS) entry which is preliminary data.</text>
</comment>
<protein>
    <recommendedName>
        <fullName evidence="1">USP domain-containing protein</fullName>
    </recommendedName>
</protein>
<dbReference type="InterPro" id="IPR028889">
    <property type="entry name" value="USP"/>
</dbReference>
<accession>A0AAU9IIR6</accession>
<dbReference type="Gene3D" id="3.90.70.10">
    <property type="entry name" value="Cysteine proteinases"/>
    <property type="match status" value="1"/>
</dbReference>
<sequence>MIDECSENNPKLENLFFIRTNKIFECKKGHKVKKEEPSTFLIVPEKFDQNISSYIFESEKPDHFNGKNKIYCSVCKSLMEITVTKEHILPEILAMYFVSENPKKRNIRNIEIFKGKEYMLYGVICFYPPYSHYVASTLDKGTWREYNDKFVSEKEPDFNYAYMVFYRKVK</sequence>
<name>A0AAU9IIR6_9CILI</name>
<gene>
    <name evidence="2" type="ORF">BSTOLATCC_MIC7857</name>
</gene>
<evidence type="ECO:0000259" key="1">
    <source>
        <dbReference type="PROSITE" id="PS50235"/>
    </source>
</evidence>
<evidence type="ECO:0000313" key="3">
    <source>
        <dbReference type="Proteomes" id="UP001162131"/>
    </source>
</evidence>
<dbReference type="AlphaFoldDB" id="A0AAU9IIR6"/>
<dbReference type="InterPro" id="IPR038765">
    <property type="entry name" value="Papain-like_cys_pep_sf"/>
</dbReference>
<dbReference type="PROSITE" id="PS50235">
    <property type="entry name" value="USP_3"/>
    <property type="match status" value="1"/>
</dbReference>
<dbReference type="SUPFAM" id="SSF54001">
    <property type="entry name" value="Cysteine proteinases"/>
    <property type="match status" value="1"/>
</dbReference>
<reference evidence="2" key="1">
    <citation type="submission" date="2021-09" db="EMBL/GenBank/DDBJ databases">
        <authorList>
            <consortium name="AG Swart"/>
            <person name="Singh M."/>
            <person name="Singh A."/>
            <person name="Seah K."/>
            <person name="Emmerich C."/>
        </authorList>
    </citation>
    <scope>NUCLEOTIDE SEQUENCE</scope>
    <source>
        <strain evidence="2">ATCC30299</strain>
    </source>
</reference>
<proteinExistence type="predicted"/>
<feature type="domain" description="USP" evidence="1">
    <location>
        <begin position="1"/>
        <end position="169"/>
    </location>
</feature>
<evidence type="ECO:0000313" key="2">
    <source>
        <dbReference type="EMBL" id="CAG9313072.1"/>
    </source>
</evidence>
<dbReference type="EMBL" id="CAJZBQ010000009">
    <property type="protein sequence ID" value="CAG9313072.1"/>
    <property type="molecule type" value="Genomic_DNA"/>
</dbReference>